<dbReference type="Pfam" id="PF10055">
    <property type="entry name" value="DUF2292"/>
    <property type="match status" value="1"/>
</dbReference>
<evidence type="ECO:0000256" key="1">
    <source>
        <dbReference type="SAM" id="MobiDB-lite"/>
    </source>
</evidence>
<gene>
    <name evidence="2" type="ORF">GCM10007096_32280</name>
</gene>
<dbReference type="InterPro" id="IPR018743">
    <property type="entry name" value="DUF2292"/>
</dbReference>
<evidence type="ECO:0008006" key="4">
    <source>
        <dbReference type="Google" id="ProtNLM"/>
    </source>
</evidence>
<dbReference type="Proteomes" id="UP000656813">
    <property type="component" value="Unassembled WGS sequence"/>
</dbReference>
<name>A0A8J3EN97_9BACL</name>
<organism evidence="2 3">
    <name type="scientific">Pullulanibacillus pueri</name>
    <dbReference type="NCBI Taxonomy" id="1437324"/>
    <lineage>
        <taxon>Bacteria</taxon>
        <taxon>Bacillati</taxon>
        <taxon>Bacillota</taxon>
        <taxon>Bacilli</taxon>
        <taxon>Bacillales</taxon>
        <taxon>Sporolactobacillaceae</taxon>
        <taxon>Pullulanibacillus</taxon>
    </lineage>
</organism>
<evidence type="ECO:0000313" key="2">
    <source>
        <dbReference type="EMBL" id="GGH85877.1"/>
    </source>
</evidence>
<dbReference type="EMBL" id="BMFV01000029">
    <property type="protein sequence ID" value="GGH85877.1"/>
    <property type="molecule type" value="Genomic_DNA"/>
</dbReference>
<reference evidence="2" key="2">
    <citation type="submission" date="2020-09" db="EMBL/GenBank/DDBJ databases">
        <authorList>
            <person name="Sun Q."/>
            <person name="Zhou Y."/>
        </authorList>
    </citation>
    <scope>NUCLEOTIDE SEQUENCE</scope>
    <source>
        <strain evidence="2">CGMCC 1.12777</strain>
    </source>
</reference>
<proteinExistence type="predicted"/>
<dbReference type="AlphaFoldDB" id="A0A8J3EN97"/>
<sequence>MAKVTKEKLNSIIHAMEVLDFGSILVTIHEGEITQLDVTEKNRFPQNKKKKEDRQNKSIR</sequence>
<accession>A0A8J3EN97</accession>
<protein>
    <recommendedName>
        <fullName evidence="4">DUF2292 domain-containing protein</fullName>
    </recommendedName>
</protein>
<comment type="caution">
    <text evidence="2">The sequence shown here is derived from an EMBL/GenBank/DDBJ whole genome shotgun (WGS) entry which is preliminary data.</text>
</comment>
<reference evidence="2" key="1">
    <citation type="journal article" date="2014" name="Int. J. Syst. Evol. Microbiol.">
        <title>Complete genome sequence of Corynebacterium casei LMG S-19264T (=DSM 44701T), isolated from a smear-ripened cheese.</title>
        <authorList>
            <consortium name="US DOE Joint Genome Institute (JGI-PGF)"/>
            <person name="Walter F."/>
            <person name="Albersmeier A."/>
            <person name="Kalinowski J."/>
            <person name="Ruckert C."/>
        </authorList>
    </citation>
    <scope>NUCLEOTIDE SEQUENCE</scope>
    <source>
        <strain evidence="2">CGMCC 1.12777</strain>
    </source>
</reference>
<evidence type="ECO:0000313" key="3">
    <source>
        <dbReference type="Proteomes" id="UP000656813"/>
    </source>
</evidence>
<keyword evidence="3" id="KW-1185">Reference proteome</keyword>
<feature type="region of interest" description="Disordered" evidence="1">
    <location>
        <begin position="39"/>
        <end position="60"/>
    </location>
</feature>
<dbReference type="RefSeq" id="WP_188498419.1">
    <property type="nucleotide sequence ID" value="NZ_BMFV01000029.1"/>
</dbReference>
<feature type="compositionally biased region" description="Basic and acidic residues" evidence="1">
    <location>
        <begin position="50"/>
        <end position="60"/>
    </location>
</feature>